<reference evidence="1 2" key="1">
    <citation type="submission" date="2023-04" db="EMBL/GenBank/DDBJ databases">
        <title>A novel bacteria isolated from coastal sediment.</title>
        <authorList>
            <person name="Liu X.-J."/>
            <person name="Du Z.-J."/>
        </authorList>
    </citation>
    <scope>NUCLEOTIDE SEQUENCE [LARGE SCALE GENOMIC DNA]</scope>
    <source>
        <strain evidence="1 2">SDUM461003</strain>
    </source>
</reference>
<keyword evidence="2" id="KW-1185">Reference proteome</keyword>
<protein>
    <recommendedName>
        <fullName evidence="3">NERD domain-containing protein</fullName>
    </recommendedName>
</protein>
<evidence type="ECO:0000313" key="1">
    <source>
        <dbReference type="EMBL" id="MDQ8209670.1"/>
    </source>
</evidence>
<sequence>MEDYHTDLVGRCEDGRQFFIYEPFVFPNEEINEDWTKVRREYLVLYLFDPEGNFIEIKHWSGGTTAELNHQEKQKKKDEFLTSLGKFELCDISVKLFQTTIDGVVFGLVPSEKNEAVDLQPSSTIQFTEPWDGEYYT</sequence>
<proteinExistence type="predicted"/>
<gene>
    <name evidence="1" type="ORF">QEH52_19280</name>
</gene>
<comment type="caution">
    <text evidence="1">The sequence shown here is derived from an EMBL/GenBank/DDBJ whole genome shotgun (WGS) entry which is preliminary data.</text>
</comment>
<dbReference type="Proteomes" id="UP001225316">
    <property type="component" value="Unassembled WGS sequence"/>
</dbReference>
<accession>A0ABU1AZT6</accession>
<evidence type="ECO:0008006" key="3">
    <source>
        <dbReference type="Google" id="ProtNLM"/>
    </source>
</evidence>
<evidence type="ECO:0000313" key="2">
    <source>
        <dbReference type="Proteomes" id="UP001225316"/>
    </source>
</evidence>
<name>A0ABU1AZT6_9BACT</name>
<organism evidence="1 2">
    <name type="scientific">Thalassobacterium maritimum</name>
    <dbReference type="NCBI Taxonomy" id="3041265"/>
    <lineage>
        <taxon>Bacteria</taxon>
        <taxon>Pseudomonadati</taxon>
        <taxon>Verrucomicrobiota</taxon>
        <taxon>Opitutia</taxon>
        <taxon>Puniceicoccales</taxon>
        <taxon>Coraliomargaritaceae</taxon>
        <taxon>Thalassobacterium</taxon>
    </lineage>
</organism>
<dbReference type="EMBL" id="JARXHW010000110">
    <property type="protein sequence ID" value="MDQ8209670.1"/>
    <property type="molecule type" value="Genomic_DNA"/>
</dbReference>